<dbReference type="EMBL" id="RAPO01000010">
    <property type="protein sequence ID" value="RKD86222.1"/>
    <property type="molecule type" value="Genomic_DNA"/>
</dbReference>
<reference evidence="1 2" key="1">
    <citation type="submission" date="2018-09" db="EMBL/GenBank/DDBJ databases">
        <title>Genomic Encyclopedia of Archaeal and Bacterial Type Strains, Phase II (KMG-II): from individual species to whole genera.</title>
        <authorList>
            <person name="Goeker M."/>
        </authorList>
    </citation>
    <scope>NUCLEOTIDE SEQUENCE [LARGE SCALE GENOMIC DNA]</scope>
    <source>
        <strain evidence="1 2">DSM 13151</strain>
    </source>
</reference>
<proteinExistence type="predicted"/>
<organism evidence="1 2">
    <name type="scientific">Halopiger aswanensis</name>
    <dbReference type="NCBI Taxonomy" id="148449"/>
    <lineage>
        <taxon>Archaea</taxon>
        <taxon>Methanobacteriati</taxon>
        <taxon>Methanobacteriota</taxon>
        <taxon>Stenosarchaea group</taxon>
        <taxon>Halobacteria</taxon>
        <taxon>Halobacteriales</taxon>
        <taxon>Natrialbaceae</taxon>
        <taxon>Halopiger</taxon>
    </lineage>
</organism>
<sequence>MSRALRRELRSIDDQFSERDGDEFEPEELDVIVEGMEASEPRTRSSAVRLLDTTDVDATTLPMDHLQPVLVDLIKQGIDADDRRIKRTAERAARVLAKYGLTDPEAIADLTHLGESMLAVSDPQLRTGGSALLGPVLMADDYEPGVDEVDAMTHHVVMTVQLVDGFRQQIDLIVPALVALANLPDDLLDRVPPQLDSVDLTPFLTASYGKSRRGVARLLQTLAPTAPEFVKKYVPDLTTRLDDDEPFVSEAASIALTTLADRIGRAALEPALISLPDVLEGDDQARRSALRVVAAMADTDPGMLKRVPVERIEAIGRDLDPGSASRERAWAIRTLGAHAAEAGATGVVELTVELAYGTVDGAPVDDAIVAITPLQRGLRDAVLAAPATAACSVPADADWPPAADLGPELPLGRLNNTIANLDPNGTRAELAEAVSEGDSADGPGVDSALLGYWITGYAVRGAFQTEPTVLDNVASIVTDGEQPLPRRRLLAGALTVVQVLEDLDESASDRLASVGMALEDASDDSLDLLGRALRAEDD</sequence>
<evidence type="ECO:0008006" key="3">
    <source>
        <dbReference type="Google" id="ProtNLM"/>
    </source>
</evidence>
<evidence type="ECO:0000313" key="1">
    <source>
        <dbReference type="EMBL" id="RKD86222.1"/>
    </source>
</evidence>
<name>A0A3R7GSP4_9EURY</name>
<dbReference type="AlphaFoldDB" id="A0A3R7GSP4"/>
<gene>
    <name evidence="1" type="ORF">ATJ93_4639</name>
</gene>
<evidence type="ECO:0000313" key="2">
    <source>
        <dbReference type="Proteomes" id="UP000283805"/>
    </source>
</evidence>
<dbReference type="InterPro" id="IPR011989">
    <property type="entry name" value="ARM-like"/>
</dbReference>
<dbReference type="RefSeq" id="WP_120246911.1">
    <property type="nucleotide sequence ID" value="NZ_RAPO01000010.1"/>
</dbReference>
<dbReference type="Gene3D" id="1.25.10.10">
    <property type="entry name" value="Leucine-rich Repeat Variant"/>
    <property type="match status" value="1"/>
</dbReference>
<keyword evidence="2" id="KW-1185">Reference proteome</keyword>
<dbReference type="SUPFAM" id="SSF48371">
    <property type="entry name" value="ARM repeat"/>
    <property type="match status" value="1"/>
</dbReference>
<protein>
    <recommendedName>
        <fullName evidence="3">HEAT repeat protein</fullName>
    </recommendedName>
</protein>
<dbReference type="Proteomes" id="UP000283805">
    <property type="component" value="Unassembled WGS sequence"/>
</dbReference>
<accession>A0A3R7GSP4</accession>
<comment type="caution">
    <text evidence="1">The sequence shown here is derived from an EMBL/GenBank/DDBJ whole genome shotgun (WGS) entry which is preliminary data.</text>
</comment>
<dbReference type="InterPro" id="IPR016024">
    <property type="entry name" value="ARM-type_fold"/>
</dbReference>